<dbReference type="GeneID" id="89589738"/>
<dbReference type="GO" id="GO:0016747">
    <property type="term" value="F:acyltransferase activity, transferring groups other than amino-acyl groups"/>
    <property type="evidence" value="ECO:0007669"/>
    <property type="project" value="InterPro"/>
</dbReference>
<dbReference type="CDD" id="cd04301">
    <property type="entry name" value="NAT_SF"/>
    <property type="match status" value="1"/>
</dbReference>
<dbReference type="AlphaFoldDB" id="A0A0R2I6R4"/>
<organism evidence="2 3">
    <name type="scientific">Carnobacterium divergens DSM 20623</name>
    <dbReference type="NCBI Taxonomy" id="1449336"/>
    <lineage>
        <taxon>Bacteria</taxon>
        <taxon>Bacillati</taxon>
        <taxon>Bacillota</taxon>
        <taxon>Bacilli</taxon>
        <taxon>Lactobacillales</taxon>
        <taxon>Carnobacteriaceae</taxon>
        <taxon>Carnobacterium</taxon>
    </lineage>
</organism>
<feature type="domain" description="N-acetyltransferase" evidence="1">
    <location>
        <begin position="8"/>
        <end position="174"/>
    </location>
</feature>
<protein>
    <submittedName>
        <fullName evidence="2">GNAT family N-acetyl transferase</fullName>
    </submittedName>
</protein>
<dbReference type="RefSeq" id="WP_034568225.1">
    <property type="nucleotide sequence ID" value="NZ_JQBS01000001.1"/>
</dbReference>
<accession>A0A0R2I6R4</accession>
<dbReference type="Gene3D" id="3.40.630.30">
    <property type="match status" value="1"/>
</dbReference>
<dbReference type="InterPro" id="IPR016181">
    <property type="entry name" value="Acyl_CoA_acyltransferase"/>
</dbReference>
<comment type="caution">
    <text evidence="2">The sequence shown here is derived from an EMBL/GenBank/DDBJ whole genome shotgun (WGS) entry which is preliminary data.</text>
</comment>
<dbReference type="PANTHER" id="PTHR43415:SF3">
    <property type="entry name" value="GNAT-FAMILY ACETYLTRANSFERASE"/>
    <property type="match status" value="1"/>
</dbReference>
<evidence type="ECO:0000259" key="1">
    <source>
        <dbReference type="PROSITE" id="PS51186"/>
    </source>
</evidence>
<evidence type="ECO:0000313" key="2">
    <source>
        <dbReference type="EMBL" id="KRN57980.1"/>
    </source>
</evidence>
<dbReference type="PROSITE" id="PS51186">
    <property type="entry name" value="GNAT"/>
    <property type="match status" value="1"/>
</dbReference>
<dbReference type="eggNOG" id="COG1247">
    <property type="taxonomic scope" value="Bacteria"/>
</dbReference>
<dbReference type="Proteomes" id="UP000051658">
    <property type="component" value="Unassembled WGS sequence"/>
</dbReference>
<dbReference type="EMBL" id="JQBS01000001">
    <property type="protein sequence ID" value="KRN57980.1"/>
    <property type="molecule type" value="Genomic_DNA"/>
</dbReference>
<gene>
    <name evidence="2" type="ORF">IV74_GL001238</name>
</gene>
<dbReference type="PANTHER" id="PTHR43415">
    <property type="entry name" value="SPERMIDINE N(1)-ACETYLTRANSFERASE"/>
    <property type="match status" value="1"/>
</dbReference>
<proteinExistence type="predicted"/>
<dbReference type="SUPFAM" id="SSF55729">
    <property type="entry name" value="Acyl-CoA N-acyltransferases (Nat)"/>
    <property type="match status" value="1"/>
</dbReference>
<sequence length="175" mass="19799">MKKEKIDIVIREAIPDDAKEVLRFLEGVATETGFLSYGAEGLAISEEDEKYFIENILNSENNLLLVAILGEQIIGTASVKAEAKPKMKHIGEIGISISKDFWGFGLGTMLMEELIIWAEESKVIRRLELTVQDRNQRAIHLYEKMGFEQEGLLKRGVYDDGEYLDVQLMSKMIDA</sequence>
<name>A0A0R2I6R4_CARDV</name>
<keyword evidence="3" id="KW-1185">Reference proteome</keyword>
<dbReference type="Pfam" id="PF00583">
    <property type="entry name" value="Acetyltransf_1"/>
    <property type="match status" value="1"/>
</dbReference>
<dbReference type="PATRIC" id="fig|1449336.4.peg.1264"/>
<evidence type="ECO:0000313" key="3">
    <source>
        <dbReference type="Proteomes" id="UP000051658"/>
    </source>
</evidence>
<reference evidence="2 3" key="1">
    <citation type="journal article" date="2015" name="Genome Announc.">
        <title>Expanding the biotechnology potential of lactobacilli through comparative genomics of 213 strains and associated genera.</title>
        <authorList>
            <person name="Sun Z."/>
            <person name="Harris H.M."/>
            <person name="McCann A."/>
            <person name="Guo C."/>
            <person name="Argimon S."/>
            <person name="Zhang W."/>
            <person name="Yang X."/>
            <person name="Jeffery I.B."/>
            <person name="Cooney J.C."/>
            <person name="Kagawa T.F."/>
            <person name="Liu W."/>
            <person name="Song Y."/>
            <person name="Salvetti E."/>
            <person name="Wrobel A."/>
            <person name="Rasinkangas P."/>
            <person name="Parkhill J."/>
            <person name="Rea M.C."/>
            <person name="O'Sullivan O."/>
            <person name="Ritari J."/>
            <person name="Douillard F.P."/>
            <person name="Paul Ross R."/>
            <person name="Yang R."/>
            <person name="Briner A.E."/>
            <person name="Felis G.E."/>
            <person name="de Vos W.M."/>
            <person name="Barrangou R."/>
            <person name="Klaenhammer T.R."/>
            <person name="Caufield P.W."/>
            <person name="Cui Y."/>
            <person name="Zhang H."/>
            <person name="O'Toole P.W."/>
        </authorList>
    </citation>
    <scope>NUCLEOTIDE SEQUENCE [LARGE SCALE GENOMIC DNA]</scope>
    <source>
        <strain evidence="2 3">DSM 20623</strain>
    </source>
</reference>
<keyword evidence="2" id="KW-0808">Transferase</keyword>
<dbReference type="InterPro" id="IPR000182">
    <property type="entry name" value="GNAT_dom"/>
</dbReference>